<keyword evidence="1" id="KW-0812">Transmembrane</keyword>
<feature type="transmembrane region" description="Helical" evidence="1">
    <location>
        <begin position="105"/>
        <end position="124"/>
    </location>
</feature>
<sequence length="126" mass="15665">MCEINQKHQKQNKEIFLSNLPIELSRYIYDYIPQLYCNQCYKKLINYNKCYIYYHIQIHKKLFCSYYCAIRYKYNKYIYFLQWNLIVIAFRISIIISYLIIIPYILLNLMFILIFRFINMIVLGTF</sequence>
<keyword evidence="1" id="KW-1133">Transmembrane helix</keyword>
<feature type="transmembrane region" description="Helical" evidence="1">
    <location>
        <begin position="77"/>
        <end position="99"/>
    </location>
</feature>
<organism evidence="2">
    <name type="scientific">viral metagenome</name>
    <dbReference type="NCBI Taxonomy" id="1070528"/>
    <lineage>
        <taxon>unclassified sequences</taxon>
        <taxon>metagenomes</taxon>
        <taxon>organismal metagenomes</taxon>
    </lineage>
</organism>
<protein>
    <submittedName>
        <fullName evidence="2">Uncharacterized protein</fullName>
    </submittedName>
</protein>
<evidence type="ECO:0000256" key="1">
    <source>
        <dbReference type="SAM" id="Phobius"/>
    </source>
</evidence>
<dbReference type="EMBL" id="MN738853">
    <property type="protein sequence ID" value="QHT28235.1"/>
    <property type="molecule type" value="Genomic_DNA"/>
</dbReference>
<evidence type="ECO:0000313" key="2">
    <source>
        <dbReference type="EMBL" id="QHT28235.1"/>
    </source>
</evidence>
<keyword evidence="1" id="KW-0472">Membrane</keyword>
<dbReference type="AlphaFoldDB" id="A0A6C0ELL8"/>
<accession>A0A6C0ELL8</accession>
<name>A0A6C0ELL8_9ZZZZ</name>
<proteinExistence type="predicted"/>
<reference evidence="2" key="1">
    <citation type="journal article" date="2020" name="Nature">
        <title>Giant virus diversity and host interactions through global metagenomics.</title>
        <authorList>
            <person name="Schulz F."/>
            <person name="Roux S."/>
            <person name="Paez-Espino D."/>
            <person name="Jungbluth S."/>
            <person name="Walsh D.A."/>
            <person name="Denef V.J."/>
            <person name="McMahon K.D."/>
            <person name="Konstantinidis K.T."/>
            <person name="Eloe-Fadrosh E.A."/>
            <person name="Kyrpides N.C."/>
            <person name="Woyke T."/>
        </authorList>
    </citation>
    <scope>NUCLEOTIDE SEQUENCE</scope>
    <source>
        <strain evidence="2">GVMAG-M-3300001348-25</strain>
    </source>
</reference>